<organism evidence="2 3">
    <name type="scientific">Rhizobium loti</name>
    <name type="common">Mesorhizobium loti</name>
    <dbReference type="NCBI Taxonomy" id="381"/>
    <lineage>
        <taxon>Bacteria</taxon>
        <taxon>Pseudomonadati</taxon>
        <taxon>Pseudomonadota</taxon>
        <taxon>Alphaproteobacteria</taxon>
        <taxon>Hyphomicrobiales</taxon>
        <taxon>Phyllobacteriaceae</taxon>
        <taxon>Mesorhizobium</taxon>
    </lineage>
</organism>
<dbReference type="EMBL" id="LPWA01000116">
    <property type="protein sequence ID" value="KUM25569.1"/>
    <property type="molecule type" value="Genomic_DNA"/>
</dbReference>
<comment type="caution">
    <text evidence="2">The sequence shown here is derived from an EMBL/GenBank/DDBJ whole genome shotgun (WGS) entry which is preliminary data.</text>
</comment>
<evidence type="ECO:0000256" key="1">
    <source>
        <dbReference type="SAM" id="MobiDB-lite"/>
    </source>
</evidence>
<accession>A0A101KR81</accession>
<gene>
    <name evidence="2" type="ORF">AU467_25675</name>
</gene>
<sequence>MTTARGLGQPGGTATGVRRKAGRATAAVALEDARRAGLLDGDKTEHLSFRAPKALVEAAKRESGIESPTDLGILALATLAQPDPVASFLARTQGKLGSGHKLEF</sequence>
<dbReference type="AlphaFoldDB" id="A0A101KR81"/>
<protein>
    <submittedName>
        <fullName evidence="2">Uncharacterized protein</fullName>
    </submittedName>
</protein>
<reference evidence="2 3" key="1">
    <citation type="submission" date="2015-12" db="EMBL/GenBank/DDBJ databases">
        <title>Draft genome sequence of Mesorhizobium sp. UFLA 01-765, a multitolerant efficient symbiont and plant-growth promoting strain isolated from Zn-mining soil using Leucaena leucocephala as a trap plant.</title>
        <authorList>
            <person name="Rangel W.M."/>
            <person name="Thijs S."/>
            <person name="Longatti S.M."/>
            <person name="Moreira F.M."/>
            <person name="Weyens N."/>
            <person name="Vangronsveld J."/>
            <person name="Van Hamme J.D."/>
            <person name="Bottos E.M."/>
            <person name="Rineau F."/>
        </authorList>
    </citation>
    <scope>NUCLEOTIDE SEQUENCE [LARGE SCALE GENOMIC DNA]</scope>
    <source>
        <strain evidence="2 3">UFLA 01-765</strain>
    </source>
</reference>
<feature type="region of interest" description="Disordered" evidence="1">
    <location>
        <begin position="1"/>
        <end position="23"/>
    </location>
</feature>
<evidence type="ECO:0000313" key="2">
    <source>
        <dbReference type="EMBL" id="KUM25569.1"/>
    </source>
</evidence>
<evidence type="ECO:0000313" key="3">
    <source>
        <dbReference type="Proteomes" id="UP000053176"/>
    </source>
</evidence>
<proteinExistence type="predicted"/>
<name>A0A101KR81_RHILI</name>
<dbReference type="OrthoDB" id="8085427at2"/>
<dbReference type="Proteomes" id="UP000053176">
    <property type="component" value="Unassembled WGS sequence"/>
</dbReference>